<dbReference type="GO" id="GO:0004222">
    <property type="term" value="F:metalloendopeptidase activity"/>
    <property type="evidence" value="ECO:0007669"/>
    <property type="project" value="InterPro"/>
</dbReference>
<dbReference type="Pfam" id="PF17820">
    <property type="entry name" value="PDZ_6"/>
    <property type="match status" value="1"/>
</dbReference>
<evidence type="ECO:0000256" key="9">
    <source>
        <dbReference type="ARBA" id="ARBA00023049"/>
    </source>
</evidence>
<dbReference type="CDD" id="cd23081">
    <property type="entry name" value="cpPDZ_EcRseP-like"/>
    <property type="match status" value="1"/>
</dbReference>
<dbReference type="PANTHER" id="PTHR42837">
    <property type="entry name" value="REGULATOR OF SIGMA-E PROTEASE RSEP"/>
    <property type="match status" value="1"/>
</dbReference>
<evidence type="ECO:0000256" key="7">
    <source>
        <dbReference type="ARBA" id="ARBA00022833"/>
    </source>
</evidence>
<keyword evidence="5 11" id="KW-0812">Transmembrane</keyword>
<dbReference type="Pfam" id="PF02163">
    <property type="entry name" value="Peptidase_M50"/>
    <property type="match status" value="1"/>
</dbReference>
<keyword evidence="11" id="KW-0479">Metal-binding</keyword>
<evidence type="ECO:0000313" key="13">
    <source>
        <dbReference type="EMBL" id="PCJ01838.1"/>
    </source>
</evidence>
<dbReference type="GO" id="GO:0016020">
    <property type="term" value="C:membrane"/>
    <property type="evidence" value="ECO:0007669"/>
    <property type="project" value="UniProtKB-SubCell"/>
</dbReference>
<comment type="cofactor">
    <cofactor evidence="1 11">
        <name>Zn(2+)</name>
        <dbReference type="ChEBI" id="CHEBI:29105"/>
    </cofactor>
</comment>
<dbReference type="PROSITE" id="PS50106">
    <property type="entry name" value="PDZ"/>
    <property type="match status" value="1"/>
</dbReference>
<dbReference type="EMBL" id="NVUS01000006">
    <property type="protein sequence ID" value="PCJ01838.1"/>
    <property type="molecule type" value="Genomic_DNA"/>
</dbReference>
<dbReference type="GO" id="GO:0006508">
    <property type="term" value="P:proteolysis"/>
    <property type="evidence" value="ECO:0007669"/>
    <property type="project" value="UniProtKB-KW"/>
</dbReference>
<feature type="transmembrane region" description="Helical" evidence="11">
    <location>
        <begin position="7"/>
        <end position="31"/>
    </location>
</feature>
<evidence type="ECO:0000259" key="12">
    <source>
        <dbReference type="PROSITE" id="PS50106"/>
    </source>
</evidence>
<name>A0A2A4Z5J5_9PROT</name>
<dbReference type="AlphaFoldDB" id="A0A2A4Z5J5"/>
<evidence type="ECO:0000256" key="1">
    <source>
        <dbReference type="ARBA" id="ARBA00001947"/>
    </source>
</evidence>
<feature type="transmembrane region" description="Helical" evidence="11">
    <location>
        <begin position="307"/>
        <end position="326"/>
    </location>
</feature>
<keyword evidence="7 11" id="KW-0862">Zinc</keyword>
<evidence type="ECO:0000256" key="6">
    <source>
        <dbReference type="ARBA" id="ARBA00022801"/>
    </source>
</evidence>
<dbReference type="PANTHER" id="PTHR42837:SF2">
    <property type="entry name" value="MEMBRANE METALLOPROTEASE ARASP2, CHLOROPLASTIC-RELATED"/>
    <property type="match status" value="1"/>
</dbReference>
<keyword evidence="8 11" id="KW-1133">Transmembrane helix</keyword>
<evidence type="ECO:0000256" key="2">
    <source>
        <dbReference type="ARBA" id="ARBA00004141"/>
    </source>
</evidence>
<dbReference type="SUPFAM" id="SSF50156">
    <property type="entry name" value="PDZ domain-like"/>
    <property type="match status" value="1"/>
</dbReference>
<dbReference type="InterPro" id="IPR008915">
    <property type="entry name" value="Peptidase_M50"/>
</dbReference>
<dbReference type="InterPro" id="IPR041489">
    <property type="entry name" value="PDZ_6"/>
</dbReference>
<comment type="similarity">
    <text evidence="3 11">Belongs to the peptidase M50B family.</text>
</comment>
<keyword evidence="10 11" id="KW-0472">Membrane</keyword>
<dbReference type="EC" id="3.4.24.-" evidence="11"/>
<keyword evidence="6 11" id="KW-0378">Hydrolase</keyword>
<accession>A0A2A4Z5J5</accession>
<dbReference type="InterPro" id="IPR036034">
    <property type="entry name" value="PDZ_sf"/>
</dbReference>
<evidence type="ECO:0000256" key="10">
    <source>
        <dbReference type="ARBA" id="ARBA00023136"/>
    </source>
</evidence>
<keyword evidence="9 11" id="KW-0482">Metalloprotease</keyword>
<evidence type="ECO:0000256" key="8">
    <source>
        <dbReference type="ARBA" id="ARBA00022989"/>
    </source>
</evidence>
<keyword evidence="4 13" id="KW-0645">Protease</keyword>
<proteinExistence type="inferred from homology"/>
<feature type="domain" description="PDZ" evidence="12">
    <location>
        <begin position="152"/>
        <end position="184"/>
    </location>
</feature>
<evidence type="ECO:0000256" key="4">
    <source>
        <dbReference type="ARBA" id="ARBA00022670"/>
    </source>
</evidence>
<comment type="caution">
    <text evidence="13">The sequence shown here is derived from an EMBL/GenBank/DDBJ whole genome shotgun (WGS) entry which is preliminary data.</text>
</comment>
<comment type="subcellular location">
    <subcellularLocation>
        <location evidence="2">Membrane</location>
        <topology evidence="2">Multi-pass membrane protein</topology>
    </subcellularLocation>
</comment>
<gene>
    <name evidence="13" type="primary">rseP</name>
    <name evidence="13" type="ORF">COB13_06575</name>
</gene>
<evidence type="ECO:0000256" key="11">
    <source>
        <dbReference type="RuleBase" id="RU362031"/>
    </source>
</evidence>
<evidence type="ECO:0000256" key="3">
    <source>
        <dbReference type="ARBA" id="ARBA00007931"/>
    </source>
</evidence>
<dbReference type="CDD" id="cd06163">
    <property type="entry name" value="S2P-M50_PDZ_RseP-like"/>
    <property type="match status" value="1"/>
</dbReference>
<dbReference type="InterPro" id="IPR004387">
    <property type="entry name" value="Pept_M50_Zn"/>
</dbReference>
<feature type="transmembrane region" description="Helical" evidence="11">
    <location>
        <begin position="354"/>
        <end position="376"/>
    </location>
</feature>
<dbReference type="SMART" id="SM00228">
    <property type="entry name" value="PDZ"/>
    <property type="match status" value="1"/>
</dbReference>
<dbReference type="GO" id="GO:0046872">
    <property type="term" value="F:metal ion binding"/>
    <property type="evidence" value="ECO:0007669"/>
    <property type="project" value="UniProtKB-KW"/>
</dbReference>
<sequence>MEILNILTGFGGSAFQYVFGFISVLMVIVFVHEMGHFLVARWCNVRIEAFSIGFGKELWGFTDKKQTRWKLCLIPLGGYVKFWGDTNEASFADQDAANHMSDEDKKVYFQLKPLWQKAAIVVAGPVANFIFAVAIFTVFLMSIGQPFISPRVDDVQVGGAAESAGIQSGDVIAQINGNEINSFNDLQKYIMFNPDKQISITVTRQLESLTLSLTPKPFVFKDKYGNEQTIGRIGIIHNSSADERQFRTLSLPDALSKGSSEVWFIIKQTLITIKDLFVGKGDIKQLGGPVKIAQTSGQLASEGILPLVRLAALLSVGIGLFNLFPIPMLDGGHLVFYLIEALIGKPLPPKYMEYAMRIGVTLLLSFFVFVTINDIISIL</sequence>
<evidence type="ECO:0000256" key="5">
    <source>
        <dbReference type="ARBA" id="ARBA00022692"/>
    </source>
</evidence>
<reference evidence="13" key="2">
    <citation type="journal article" date="2018" name="ISME J.">
        <title>A dynamic microbial community with high functional redundancy inhabits the cold, oxic subseafloor aquifer.</title>
        <authorList>
            <person name="Tully B.J."/>
            <person name="Wheat C.G."/>
            <person name="Glazer B.T."/>
            <person name="Huber J.A."/>
        </authorList>
    </citation>
    <scope>NUCLEOTIDE SEQUENCE</scope>
    <source>
        <strain evidence="13">NORP83</strain>
    </source>
</reference>
<dbReference type="NCBIfam" id="TIGR00054">
    <property type="entry name" value="RIP metalloprotease RseP"/>
    <property type="match status" value="1"/>
</dbReference>
<dbReference type="Gene3D" id="2.30.42.10">
    <property type="match status" value="1"/>
</dbReference>
<feature type="transmembrane region" description="Helical" evidence="11">
    <location>
        <begin position="118"/>
        <end position="141"/>
    </location>
</feature>
<protein>
    <recommendedName>
        <fullName evidence="11">Zinc metalloprotease</fullName>
        <ecNumber evidence="11">3.4.24.-</ecNumber>
    </recommendedName>
</protein>
<reference key="1">
    <citation type="submission" date="2017-08" db="EMBL/GenBank/DDBJ databases">
        <title>A dynamic microbial community with high functional redundancy inhabits the cold, oxic subseafloor aquifer.</title>
        <authorList>
            <person name="Tully B.J."/>
            <person name="Wheat C.G."/>
            <person name="Glazer B.T."/>
            <person name="Huber J.A."/>
        </authorList>
    </citation>
    <scope>NUCLEOTIDE SEQUENCE [LARGE SCALE GENOMIC DNA]</scope>
</reference>
<dbReference type="InterPro" id="IPR001478">
    <property type="entry name" value="PDZ"/>
</dbReference>
<organism evidence="13">
    <name type="scientific">OCS116 cluster bacterium</name>
    <dbReference type="NCBI Taxonomy" id="2030921"/>
    <lineage>
        <taxon>Bacteria</taxon>
        <taxon>Pseudomonadati</taxon>
        <taxon>Pseudomonadota</taxon>
        <taxon>Alphaproteobacteria</taxon>
        <taxon>OCS116 cluster</taxon>
    </lineage>
</organism>